<proteinExistence type="predicted"/>
<protein>
    <submittedName>
        <fullName evidence="1">Uncharacterized protein</fullName>
    </submittedName>
</protein>
<organism evidence="1 2">
    <name type="scientific">Pseudomonas syringae pv. spinaceae</name>
    <dbReference type="NCBI Taxonomy" id="264459"/>
    <lineage>
        <taxon>Bacteria</taxon>
        <taxon>Pseudomonadati</taxon>
        <taxon>Pseudomonadota</taxon>
        <taxon>Gammaproteobacteria</taxon>
        <taxon>Pseudomonadales</taxon>
        <taxon>Pseudomonadaceae</taxon>
        <taxon>Pseudomonas</taxon>
        <taxon>Pseudomonas syringae</taxon>
    </lineage>
</organism>
<dbReference type="Proteomes" id="UP000050384">
    <property type="component" value="Unassembled WGS sequence"/>
</dbReference>
<dbReference type="PATRIC" id="fig|264459.3.peg.6931"/>
<gene>
    <name evidence="1" type="ORF">ALO94_04457</name>
</gene>
<evidence type="ECO:0000313" key="1">
    <source>
        <dbReference type="EMBL" id="KPY82664.1"/>
    </source>
</evidence>
<dbReference type="EMBL" id="LJRI01000949">
    <property type="protein sequence ID" value="KPY82664.1"/>
    <property type="molecule type" value="Genomic_DNA"/>
</dbReference>
<dbReference type="AlphaFoldDB" id="A0A0N8T2F7"/>
<name>A0A0N8T2F7_PSESX</name>
<evidence type="ECO:0000313" key="2">
    <source>
        <dbReference type="Proteomes" id="UP000050384"/>
    </source>
</evidence>
<comment type="caution">
    <text evidence="1">The sequence shown here is derived from an EMBL/GenBank/DDBJ whole genome shotgun (WGS) entry which is preliminary data.</text>
</comment>
<sequence length="38" mass="4136">MAVRLFGDYQSEPEVVSSETDTQGLASVMRYKGLSAIV</sequence>
<reference evidence="1 2" key="1">
    <citation type="submission" date="2015-09" db="EMBL/GenBank/DDBJ databases">
        <title>Genome announcement of multiple Pseudomonas syringae strains.</title>
        <authorList>
            <person name="Thakur S."/>
            <person name="Wang P.W."/>
            <person name="Gong Y."/>
            <person name="Weir B.S."/>
            <person name="Guttman D.S."/>
        </authorList>
    </citation>
    <scope>NUCLEOTIDE SEQUENCE [LARGE SCALE GENOMIC DNA]</scope>
    <source>
        <strain evidence="1 2">ICMP16929</strain>
    </source>
</reference>
<accession>A0A0N8T2F7</accession>